<dbReference type="PANTHER" id="PTHR43792">
    <property type="entry name" value="GNAT FAMILY, PUTATIVE (AFU_ORTHOLOGUE AFUA_3G00765)-RELATED-RELATED"/>
    <property type="match status" value="1"/>
</dbReference>
<keyword evidence="6" id="KW-1185">Reference proteome</keyword>
<dbReference type="InterPro" id="IPR016181">
    <property type="entry name" value="Acyl_CoA_acyltransferase"/>
</dbReference>
<protein>
    <submittedName>
        <fullName evidence="5">N-acetyltransferase</fullName>
    </submittedName>
</protein>
<evidence type="ECO:0000256" key="3">
    <source>
        <dbReference type="ARBA" id="ARBA00038502"/>
    </source>
</evidence>
<dbReference type="Gene3D" id="3.40.630.30">
    <property type="match status" value="2"/>
</dbReference>
<dbReference type="AlphaFoldDB" id="A0A3M0MH73"/>
<dbReference type="Pfam" id="PF13302">
    <property type="entry name" value="Acetyltransf_3"/>
    <property type="match status" value="2"/>
</dbReference>
<dbReference type="PROSITE" id="PS51186">
    <property type="entry name" value="GNAT"/>
    <property type="match status" value="1"/>
</dbReference>
<evidence type="ECO:0000259" key="4">
    <source>
        <dbReference type="PROSITE" id="PS51186"/>
    </source>
</evidence>
<evidence type="ECO:0000256" key="1">
    <source>
        <dbReference type="ARBA" id="ARBA00022679"/>
    </source>
</evidence>
<comment type="similarity">
    <text evidence="3">Belongs to the acetyltransferase family. RimJ subfamily.</text>
</comment>
<dbReference type="OrthoDB" id="9804153at2"/>
<dbReference type="EMBL" id="QOKZ01000004">
    <property type="protein sequence ID" value="RMC35010.1"/>
    <property type="molecule type" value="Genomic_DNA"/>
</dbReference>
<name>A0A3M0MH73_9RHOB</name>
<dbReference type="Proteomes" id="UP000273516">
    <property type="component" value="Unassembled WGS sequence"/>
</dbReference>
<proteinExistence type="inferred from homology"/>
<gene>
    <name evidence="5" type="ORF">C9E81_13100</name>
</gene>
<dbReference type="SUPFAM" id="SSF55729">
    <property type="entry name" value="Acyl-CoA N-acyltransferases (Nat)"/>
    <property type="match status" value="2"/>
</dbReference>
<dbReference type="PANTHER" id="PTHR43792:SF8">
    <property type="entry name" value="[RIBOSOMAL PROTEIN US5]-ALANINE N-ACETYLTRANSFERASE"/>
    <property type="match status" value="1"/>
</dbReference>
<evidence type="ECO:0000256" key="2">
    <source>
        <dbReference type="ARBA" id="ARBA00023315"/>
    </source>
</evidence>
<feature type="domain" description="N-acetyltransferase" evidence="4">
    <location>
        <begin position="200"/>
        <end position="356"/>
    </location>
</feature>
<comment type="caution">
    <text evidence="5">The sequence shown here is derived from an EMBL/GenBank/DDBJ whole genome shotgun (WGS) entry which is preliminary data.</text>
</comment>
<evidence type="ECO:0000313" key="5">
    <source>
        <dbReference type="EMBL" id="RMC35010.1"/>
    </source>
</evidence>
<keyword evidence="1 5" id="KW-0808">Transferase</keyword>
<dbReference type="GO" id="GO:0016747">
    <property type="term" value="F:acyltransferase activity, transferring groups other than amino-acyl groups"/>
    <property type="evidence" value="ECO:0007669"/>
    <property type="project" value="InterPro"/>
</dbReference>
<accession>A0A3M0MH73</accession>
<organism evidence="5 6">
    <name type="scientific">Paracoccus alkanivorans</name>
    <dbReference type="NCBI Taxonomy" id="2116655"/>
    <lineage>
        <taxon>Bacteria</taxon>
        <taxon>Pseudomonadati</taxon>
        <taxon>Pseudomonadota</taxon>
        <taxon>Alphaproteobacteria</taxon>
        <taxon>Rhodobacterales</taxon>
        <taxon>Paracoccaceae</taxon>
        <taxon>Paracoccus</taxon>
    </lineage>
</organism>
<evidence type="ECO:0000313" key="6">
    <source>
        <dbReference type="Proteomes" id="UP000273516"/>
    </source>
</evidence>
<reference evidence="5 6" key="1">
    <citation type="submission" date="2018-07" db="EMBL/GenBank/DDBJ databases">
        <authorList>
            <person name="Zhang Y."/>
            <person name="Wang L."/>
            <person name="Ma S."/>
        </authorList>
    </citation>
    <scope>NUCLEOTIDE SEQUENCE [LARGE SCALE GENOMIC DNA]</scope>
    <source>
        <strain evidence="5 6">4-2</strain>
    </source>
</reference>
<dbReference type="InterPro" id="IPR000182">
    <property type="entry name" value="GNAT_dom"/>
</dbReference>
<keyword evidence="2" id="KW-0012">Acyltransferase</keyword>
<sequence length="357" mass="39411">MCSGRMRCGWPLVISPCPRVMAWYASLPRAEAMQKRITLGRVHPEDCDAIVEAMRNPEMSRWLTSIPQPYGLNDAARFVAEAGPGEYAIRVDGEMAGMLRIAESFGIWLASRFQRQGIALRAAVLGLSRYFMAGAEGIDAVYLNGNHRSEMLLSRLGFRAGAQVTAWSRAKAREFPATSLHLTRADFAARHGIALHTPRLRINGFQPGDLIDLHRIVTRPEVARMLLRYATDMTLDDVAPIFTREALTPPMRLVIRHKGQVAGAVGVLPGEPPSINYFLDPSLAGQGLGQEAAGAFFGEYLARFDPPALQAEVFDDNPASARILRNLGFQREEDAMVPSLGRDAAAAAGIYRWRRKR</sequence>
<dbReference type="InterPro" id="IPR051531">
    <property type="entry name" value="N-acetyltransferase"/>
</dbReference>